<evidence type="ECO:0000313" key="5">
    <source>
        <dbReference type="Proteomes" id="UP000324324"/>
    </source>
</evidence>
<organism evidence="4 5">
    <name type="scientific">Cupriavidus cauae</name>
    <dbReference type="NCBI Taxonomy" id="2608999"/>
    <lineage>
        <taxon>Bacteria</taxon>
        <taxon>Pseudomonadati</taxon>
        <taxon>Pseudomonadota</taxon>
        <taxon>Betaproteobacteria</taxon>
        <taxon>Burkholderiales</taxon>
        <taxon>Burkholderiaceae</taxon>
        <taxon>Cupriavidus</taxon>
    </lineage>
</organism>
<keyword evidence="5" id="KW-1185">Reference proteome</keyword>
<gene>
    <name evidence="4" type="ORF">F1599_06425</name>
</gene>
<feature type="region of interest" description="Disordered" evidence="1">
    <location>
        <begin position="1"/>
        <end position="24"/>
    </location>
</feature>
<dbReference type="EMBL" id="VWRN01000022">
    <property type="protein sequence ID" value="KAA6128717.1"/>
    <property type="molecule type" value="Genomic_DNA"/>
</dbReference>
<dbReference type="Proteomes" id="UP000324324">
    <property type="component" value="Unassembled WGS sequence"/>
</dbReference>
<feature type="transmembrane region" description="Helical" evidence="2">
    <location>
        <begin position="120"/>
        <end position="137"/>
    </location>
</feature>
<dbReference type="InterPro" id="IPR025513">
    <property type="entry name" value="DUF4401"/>
</dbReference>
<feature type="transmembrane region" description="Helical" evidence="2">
    <location>
        <begin position="235"/>
        <end position="255"/>
    </location>
</feature>
<sequence length="403" mass="41954">MRLHRGHAQTSLANGEPRYREQDEPARPAAAAQALWRKLAAEGAVEGQPPADTDAPWSVRLLTGLAGWLGAVFFQLFLLGTVFVAARENSGAILVCGLALIALAALLYRRRAGHTGFEQFALASSLTGQGLAFYAAADLLGRARAVETAAFWCGIAACEMLLYAAIGNRLHRLLCALAAMVSIAIALTIAIAMGPATPWQAMGWALVWLAPLAALKATLYASAEGRLAALGRHHWLAPAADALLLCSLLGALIVTGIGHPLGLFTEPAARGVPHWLAGALFAVLLVGFGIVETARLQRSPRRRAAICGVLALCAALMAGAPAVVAGVLAAGLALRRASVAWLGLGLATIGLGFIWYYSALHWTLAIKSATLVAAGIVVLFARAWLARPGPPLGTADVAEEGSR</sequence>
<reference evidence="4 5" key="1">
    <citation type="submission" date="2019-09" db="EMBL/GenBank/DDBJ databases">
        <title>Isolation of a novel species in the genus Cupriavidus from patients with sepsis using whole genome sequencing.</title>
        <authorList>
            <person name="Kweon O.J."/>
            <person name="Lee M.-K."/>
        </authorList>
    </citation>
    <scope>NUCLEOTIDE SEQUENCE [LARGE SCALE GENOMIC DNA]</scope>
    <source>
        <strain evidence="4 5">MKL-01</strain>
    </source>
</reference>
<keyword evidence="2" id="KW-1133">Transmembrane helix</keyword>
<feature type="transmembrane region" description="Helical" evidence="2">
    <location>
        <begin position="149"/>
        <end position="166"/>
    </location>
</feature>
<feature type="transmembrane region" description="Helical" evidence="2">
    <location>
        <begin position="91"/>
        <end position="108"/>
    </location>
</feature>
<feature type="transmembrane region" description="Helical" evidence="2">
    <location>
        <begin position="364"/>
        <end position="385"/>
    </location>
</feature>
<name>A0A5M8AY49_9BURK</name>
<feature type="transmembrane region" description="Helical" evidence="2">
    <location>
        <begin position="201"/>
        <end position="223"/>
    </location>
</feature>
<feature type="transmembrane region" description="Helical" evidence="2">
    <location>
        <begin position="275"/>
        <end position="294"/>
    </location>
</feature>
<protein>
    <submittedName>
        <fullName evidence="4">DUF4401 domain-containing protein</fullName>
    </submittedName>
</protein>
<keyword evidence="2" id="KW-0472">Membrane</keyword>
<accession>A0A5M8AY49</accession>
<keyword evidence="2" id="KW-0812">Transmembrane</keyword>
<evidence type="ECO:0000259" key="3">
    <source>
        <dbReference type="Pfam" id="PF14351"/>
    </source>
</evidence>
<feature type="transmembrane region" description="Helical" evidence="2">
    <location>
        <begin position="173"/>
        <end position="195"/>
    </location>
</feature>
<comment type="caution">
    <text evidence="4">The sequence shown here is derived from an EMBL/GenBank/DDBJ whole genome shotgun (WGS) entry which is preliminary data.</text>
</comment>
<dbReference type="AlphaFoldDB" id="A0A5M8AY49"/>
<feature type="transmembrane region" description="Helical" evidence="2">
    <location>
        <begin position="65"/>
        <end position="85"/>
    </location>
</feature>
<proteinExistence type="predicted"/>
<evidence type="ECO:0000256" key="2">
    <source>
        <dbReference type="SAM" id="Phobius"/>
    </source>
</evidence>
<dbReference type="Pfam" id="PF14351">
    <property type="entry name" value="DUF4401"/>
    <property type="match status" value="1"/>
</dbReference>
<evidence type="ECO:0000256" key="1">
    <source>
        <dbReference type="SAM" id="MobiDB-lite"/>
    </source>
</evidence>
<feature type="transmembrane region" description="Helical" evidence="2">
    <location>
        <begin position="306"/>
        <end position="333"/>
    </location>
</feature>
<evidence type="ECO:0000313" key="4">
    <source>
        <dbReference type="EMBL" id="KAA6128717.1"/>
    </source>
</evidence>
<feature type="transmembrane region" description="Helical" evidence="2">
    <location>
        <begin position="339"/>
        <end position="357"/>
    </location>
</feature>
<feature type="domain" description="DUF4401" evidence="3">
    <location>
        <begin position="56"/>
        <end position="387"/>
    </location>
</feature>